<organism evidence="7 8">
    <name type="scientific">Bacillus paralicheniformis</name>
    <dbReference type="NCBI Taxonomy" id="1648923"/>
    <lineage>
        <taxon>Bacteria</taxon>
        <taxon>Bacillati</taxon>
        <taxon>Bacillota</taxon>
        <taxon>Bacilli</taxon>
        <taxon>Bacillales</taxon>
        <taxon>Bacillaceae</taxon>
        <taxon>Bacillus</taxon>
    </lineage>
</organism>
<evidence type="ECO:0000259" key="6">
    <source>
        <dbReference type="SMART" id="SM00482"/>
    </source>
</evidence>
<reference evidence="7 8" key="1">
    <citation type="submission" date="2019-06" db="EMBL/GenBank/DDBJ databases">
        <title>Genome sequence analysis of &gt;100 Bacillus licheniformis strains suggests intrinsic resistance to this species.</title>
        <authorList>
            <person name="Wels M."/>
            <person name="Siezen R.J."/>
            <person name="Johansen E."/>
            <person name="Stuer-Lauridsen B."/>
            <person name="Bjerre K."/>
            <person name="Nielsen B.K.K."/>
        </authorList>
    </citation>
    <scope>NUCLEOTIDE SEQUENCE [LARGE SCALE GENOMIC DNA]</scope>
    <source>
        <strain evidence="7 8">BAC-15381</strain>
    </source>
</reference>
<evidence type="ECO:0000256" key="4">
    <source>
        <dbReference type="ARBA" id="ARBA00022705"/>
    </source>
</evidence>
<evidence type="ECO:0000256" key="3">
    <source>
        <dbReference type="ARBA" id="ARBA00020311"/>
    </source>
</evidence>
<dbReference type="SUPFAM" id="SSF56672">
    <property type="entry name" value="DNA/RNA polymerases"/>
    <property type="match status" value="1"/>
</dbReference>
<protein>
    <recommendedName>
        <fullName evidence="3">DNA polymerase I</fullName>
        <ecNumber evidence="2">2.7.7.7</ecNumber>
    </recommendedName>
</protein>
<accession>A0ABY3FYZ2</accession>
<dbReference type="Pfam" id="PF01612">
    <property type="entry name" value="DNA_pol_A_exo1"/>
    <property type="match status" value="1"/>
</dbReference>
<dbReference type="EC" id="2.7.7.7" evidence="2"/>
<dbReference type="Gene3D" id="1.20.1060.10">
    <property type="entry name" value="Taq DNA Polymerase, Chain T, domain 4"/>
    <property type="match status" value="1"/>
</dbReference>
<dbReference type="SMART" id="SM00482">
    <property type="entry name" value="POLAc"/>
    <property type="match status" value="1"/>
</dbReference>
<dbReference type="InterPro" id="IPR002562">
    <property type="entry name" value="3'-5'_exonuclease_dom"/>
</dbReference>
<sequence length="943" mass="109767">MELGNLRLNLSALTPKNDEVKNEKVAETAKRKQSAKREETLEEAFDRLARTCKFNDKEKREFNAALRSFKDGSLVRTKSGKFTKTEACGLGRQILVKENEAKRHERIQETLKTKPDNYFVITKDEDLAPMIERLRQEVQAQQHDPWFRKVFDLFNNTHIRRKLAERGIEIPLAMSFTEWDTETSGTDTRIDMSGGYSFWLPCLNEGYYVAYGHLTDEEQCSRSAALDICRAFIEDARHIKAFHNTPFDYSMFLNDGLEPKGFRYDSLDAAQLMNEHEPSMGLKELVTKYKKYIGADHLDDFTFEDLFGKGSPMVYSPEIVGIYAIKDVEKGWLLTRWQIDMMLKIDDLYYPYFEIRQYLYEVNTTIERTGFVIDDDELLRLKNEYEPQLQKAIDDIHQAYGIDDDFLYKMSMHLKGDKIKAWQENREKQIAKQQEMLAKCEAEIERANPATKKYAQLKERIRKYKTEPLAPAIPQNAPDYIHEFNLDSDQHLQYLIYDVIGIEDRTKIIDKKKTRAVSKDVLALYFKEDARLKPLATFSELTTLLGTFINRIPYVKDADGRLHTQLQTVSTGRYSSKKYKGKENDLYREDINDNNFVDHMRKLVEAEKKTEKGRNIQNIPSRTEKGQRVRMAFKPPEGFTFLGSDLSSIEPRIQAHRMATEFDDEIFADMYRKGLDPYVEFAAILFDVPKEICTEAYYKSVKGTPDAVPAYRKAMKQMFLAIGYGQAFDMFYKGVIPFGIDEEQAKVAYGKFDEILPGFKGMVEATFAHLRKHGWTATIFKQKRRFPGYVEKYKRLCQLMRKCGIKDKNDPELGKKTNKLRWEERSEFWDLMRFTGGCERAAFNHTIQGSGANILQMCMIRAHYECVLERGWEFPLTLHDELKFATPNDQLTKEATDLLDDIMTNTFTLVLPLACDTVIEPCWMEEYSPNEWDFESGKPKGDD</sequence>
<name>A0ABY3FYZ2_9BACI</name>
<comment type="catalytic activity">
    <reaction evidence="5">
        <text>DNA(n) + a 2'-deoxyribonucleoside 5'-triphosphate = DNA(n+1) + diphosphate</text>
        <dbReference type="Rhea" id="RHEA:22508"/>
        <dbReference type="Rhea" id="RHEA-COMP:17339"/>
        <dbReference type="Rhea" id="RHEA-COMP:17340"/>
        <dbReference type="ChEBI" id="CHEBI:33019"/>
        <dbReference type="ChEBI" id="CHEBI:61560"/>
        <dbReference type="ChEBI" id="CHEBI:173112"/>
        <dbReference type="EC" id="2.7.7.7"/>
    </reaction>
</comment>
<keyword evidence="4" id="KW-0235">DNA replication</keyword>
<dbReference type="PANTHER" id="PTHR10133:SF27">
    <property type="entry name" value="DNA POLYMERASE NU"/>
    <property type="match status" value="1"/>
</dbReference>
<evidence type="ECO:0000313" key="8">
    <source>
        <dbReference type="Proteomes" id="UP000429980"/>
    </source>
</evidence>
<dbReference type="Gene3D" id="1.10.150.20">
    <property type="entry name" value="5' to 3' exonuclease, C-terminal subdomain"/>
    <property type="match status" value="1"/>
</dbReference>
<dbReference type="Pfam" id="PF00476">
    <property type="entry name" value="DNA_pol_A"/>
    <property type="match status" value="1"/>
</dbReference>
<dbReference type="SUPFAM" id="SSF53098">
    <property type="entry name" value="Ribonuclease H-like"/>
    <property type="match status" value="1"/>
</dbReference>
<feature type="domain" description="DNA-directed DNA polymerase family A palm" evidence="6">
    <location>
        <begin position="626"/>
        <end position="890"/>
    </location>
</feature>
<comment type="caution">
    <text evidence="7">The sequence shown here is derived from an EMBL/GenBank/DDBJ whole genome shotgun (WGS) entry which is preliminary data.</text>
</comment>
<dbReference type="Gene3D" id="3.30.70.370">
    <property type="match status" value="1"/>
</dbReference>
<gene>
    <name evidence="7" type="ORF">CHCC15381_0431</name>
</gene>
<evidence type="ECO:0000313" key="7">
    <source>
        <dbReference type="EMBL" id="TWL40890.1"/>
    </source>
</evidence>
<proteinExistence type="inferred from homology"/>
<evidence type="ECO:0000256" key="1">
    <source>
        <dbReference type="ARBA" id="ARBA00007705"/>
    </source>
</evidence>
<dbReference type="RefSeq" id="WP_145685562.1">
    <property type="nucleotide sequence ID" value="NZ_CP120601.2"/>
</dbReference>
<dbReference type="InterPro" id="IPR012337">
    <property type="entry name" value="RNaseH-like_sf"/>
</dbReference>
<dbReference type="PANTHER" id="PTHR10133">
    <property type="entry name" value="DNA POLYMERASE I"/>
    <property type="match status" value="1"/>
</dbReference>
<dbReference type="Gene3D" id="3.30.420.10">
    <property type="entry name" value="Ribonuclease H-like superfamily/Ribonuclease H"/>
    <property type="match status" value="1"/>
</dbReference>
<dbReference type="InterPro" id="IPR002298">
    <property type="entry name" value="DNA_polymerase_A"/>
</dbReference>
<dbReference type="InterPro" id="IPR036397">
    <property type="entry name" value="RNaseH_sf"/>
</dbReference>
<dbReference type="EMBL" id="NILF01000025">
    <property type="protein sequence ID" value="TWL40890.1"/>
    <property type="molecule type" value="Genomic_DNA"/>
</dbReference>
<keyword evidence="8" id="KW-1185">Reference proteome</keyword>
<dbReference type="PRINTS" id="PR00868">
    <property type="entry name" value="DNAPOLI"/>
</dbReference>
<dbReference type="Proteomes" id="UP000429980">
    <property type="component" value="Unassembled WGS sequence"/>
</dbReference>
<dbReference type="InterPro" id="IPR001098">
    <property type="entry name" value="DNA-dir_DNA_pol_A_palm_dom"/>
</dbReference>
<dbReference type="InterPro" id="IPR043502">
    <property type="entry name" value="DNA/RNA_pol_sf"/>
</dbReference>
<evidence type="ECO:0000256" key="5">
    <source>
        <dbReference type="ARBA" id="ARBA00049244"/>
    </source>
</evidence>
<comment type="similarity">
    <text evidence="1">Belongs to the DNA polymerase type-A family.</text>
</comment>
<evidence type="ECO:0000256" key="2">
    <source>
        <dbReference type="ARBA" id="ARBA00012417"/>
    </source>
</evidence>